<gene>
    <name evidence="2" type="ORF">MGWOODY_Smn56</name>
</gene>
<accession>A0A160TQE0</accession>
<protein>
    <submittedName>
        <fullName evidence="2">Acetyltransferase, GNAT family</fullName>
    </submittedName>
</protein>
<dbReference type="InterPro" id="IPR051531">
    <property type="entry name" value="N-acetyltransferase"/>
</dbReference>
<dbReference type="SUPFAM" id="SSF55729">
    <property type="entry name" value="Acyl-CoA N-acyltransferases (Nat)"/>
    <property type="match status" value="1"/>
</dbReference>
<dbReference type="AlphaFoldDB" id="A0A160TQE0"/>
<dbReference type="InterPro" id="IPR016181">
    <property type="entry name" value="Acyl_CoA_acyltransferase"/>
</dbReference>
<keyword evidence="2" id="KW-0808">Transferase</keyword>
<dbReference type="PANTHER" id="PTHR43792">
    <property type="entry name" value="GNAT FAMILY, PUTATIVE (AFU_ORTHOLOGUE AFUA_3G00765)-RELATED-RELATED"/>
    <property type="match status" value="1"/>
</dbReference>
<organism evidence="2">
    <name type="scientific">hydrothermal vent metagenome</name>
    <dbReference type="NCBI Taxonomy" id="652676"/>
    <lineage>
        <taxon>unclassified sequences</taxon>
        <taxon>metagenomes</taxon>
        <taxon>ecological metagenomes</taxon>
    </lineage>
</organism>
<feature type="domain" description="N-acetyltransferase" evidence="1">
    <location>
        <begin position="7"/>
        <end position="176"/>
    </location>
</feature>
<name>A0A160TQE0_9ZZZZ</name>
<dbReference type="Pfam" id="PF13302">
    <property type="entry name" value="Acetyltransf_3"/>
    <property type="match status" value="1"/>
</dbReference>
<dbReference type="EMBL" id="CZQE01000316">
    <property type="protein sequence ID" value="CUS45939.1"/>
    <property type="molecule type" value="Genomic_DNA"/>
</dbReference>
<dbReference type="InterPro" id="IPR000182">
    <property type="entry name" value="GNAT_dom"/>
</dbReference>
<dbReference type="GO" id="GO:0016747">
    <property type="term" value="F:acyltransferase activity, transferring groups other than amino-acyl groups"/>
    <property type="evidence" value="ECO:0007669"/>
    <property type="project" value="InterPro"/>
</dbReference>
<evidence type="ECO:0000313" key="2">
    <source>
        <dbReference type="EMBL" id="CUS45939.1"/>
    </source>
</evidence>
<evidence type="ECO:0000259" key="1">
    <source>
        <dbReference type="PROSITE" id="PS51186"/>
    </source>
</evidence>
<dbReference type="Gene3D" id="3.40.630.30">
    <property type="match status" value="1"/>
</dbReference>
<dbReference type="PANTHER" id="PTHR43792:SF1">
    <property type="entry name" value="N-ACETYLTRANSFERASE DOMAIN-CONTAINING PROTEIN"/>
    <property type="match status" value="1"/>
</dbReference>
<reference evidence="2" key="1">
    <citation type="submission" date="2015-10" db="EMBL/GenBank/DDBJ databases">
        <authorList>
            <person name="Gilbert D.G."/>
        </authorList>
    </citation>
    <scope>NUCLEOTIDE SEQUENCE</scope>
</reference>
<proteinExistence type="predicted"/>
<dbReference type="PROSITE" id="PS51186">
    <property type="entry name" value="GNAT"/>
    <property type="match status" value="1"/>
</dbReference>
<sequence length="180" mass="19712">MIETGRLLLRPPTAADRAMLHAMWSDPVVMADLGPVKSPEDSDATIARHAAYGVRHGFGFHVVELREDREPIGFCGLKPGAEGTPIQGEIEIGWSLARPWWGKGYAFEAASACLDWAWANTPALRVAAITAARNLRSQILMERLGMVRQPDDDFFHHLFAPDDPLGQSVVFAINRPGDAA</sequence>